<dbReference type="Proteomes" id="UP000467334">
    <property type="component" value="Unassembled WGS sequence"/>
</dbReference>
<dbReference type="AlphaFoldDB" id="A0A7J5LCY7"/>
<proteinExistence type="predicted"/>
<dbReference type="EMBL" id="WCLE01000017">
    <property type="protein sequence ID" value="KAB5314071.1"/>
    <property type="molecule type" value="Genomic_DNA"/>
</dbReference>
<sequence>MKNTLIKLNGALLFIALFFTTMFVSCSDDDDNRSFETARIVGVKIDSKLFTPSVITETETVVEVPAGKDLSNSKLQVLVANGELQNFVNEVEYDCRKPLPIKIKGYDGTVVQTDLCIKSAPKLLSLVVKGLTIAAEDIHESASRIIVQVPEGTDLMALEVTLEFANGTLQDFQNGVAKDYTNPCNFSLLGVDEKTVYPYELILTTGPVGPASIDAIIVNGVESDSLVVENNVLTPYIPALMNFSSVDVELKVGFGNIVEEGFTGKGLNLMTGANVVTVTGTNGIATEFVIGVPQLSFEPLWTKSYSELGFGANDLCAVGFSDQYLLAGNYTSVTKTPVYYTFNGEQAGQLSAEGVNPTGYGFRKFATDEQGKVLALSLGMSGGEQWIYKWDNVAGKGSEYISFSKASLGVDYNPRAAGINVTGSLDGDATIVLTIAQKTDVFVWTVSGGVLNSTPKKYSFPISGTSYYWSICAMPMGKKGYLGFAATAKMDNSGVICLSDMMSETQRFSGMSTTDGKTISYNGRDYLAFVSHNNNKGTMWICDITDGQLDSYKHPIFKRTMKVEGGNDNATMDADMVVIDGKLYVAFACTNLGLYLYEFE</sequence>
<gene>
    <name evidence="2" type="ORF">F9958_09575</name>
</gene>
<name>A0A7J5LCY7_BACSE</name>
<evidence type="ECO:0000313" key="3">
    <source>
        <dbReference type="Proteomes" id="UP000467334"/>
    </source>
</evidence>
<feature type="signal peptide" evidence="1">
    <location>
        <begin position="1"/>
        <end position="26"/>
    </location>
</feature>
<evidence type="ECO:0000256" key="1">
    <source>
        <dbReference type="SAM" id="SignalP"/>
    </source>
</evidence>
<feature type="chain" id="PRO_5029859262" description="DUF5018 domain-containing protein" evidence="1">
    <location>
        <begin position="27"/>
        <end position="600"/>
    </location>
</feature>
<keyword evidence="1" id="KW-0732">Signal</keyword>
<protein>
    <recommendedName>
        <fullName evidence="4">DUF5018 domain-containing protein</fullName>
    </recommendedName>
</protein>
<reference evidence="2 3" key="1">
    <citation type="journal article" date="2019" name="Nat. Med.">
        <title>A library of human gut bacterial isolates paired with longitudinal multiomics data enables mechanistic microbiome research.</title>
        <authorList>
            <person name="Poyet M."/>
            <person name="Groussin M."/>
            <person name="Gibbons S.M."/>
            <person name="Avila-Pacheco J."/>
            <person name="Jiang X."/>
            <person name="Kearney S.M."/>
            <person name="Perrotta A.R."/>
            <person name="Berdy B."/>
            <person name="Zhao S."/>
            <person name="Lieberman T.D."/>
            <person name="Swanson P.K."/>
            <person name="Smith M."/>
            <person name="Roesemann S."/>
            <person name="Alexander J.E."/>
            <person name="Rich S.A."/>
            <person name="Livny J."/>
            <person name="Vlamakis H."/>
            <person name="Clish C."/>
            <person name="Bullock K."/>
            <person name="Deik A."/>
            <person name="Scott J."/>
            <person name="Pierce K.A."/>
            <person name="Xavier R.J."/>
            <person name="Alm E.J."/>
        </authorList>
    </citation>
    <scope>NUCLEOTIDE SEQUENCE [LARGE SCALE GENOMIC DNA]</scope>
    <source>
        <strain evidence="2 3">BIOML-A6</strain>
    </source>
</reference>
<dbReference type="PROSITE" id="PS51257">
    <property type="entry name" value="PROKAR_LIPOPROTEIN"/>
    <property type="match status" value="1"/>
</dbReference>
<dbReference type="Gene3D" id="2.60.40.2340">
    <property type="match status" value="1"/>
</dbReference>
<organism evidence="2 3">
    <name type="scientific">Bacteroides stercoris</name>
    <dbReference type="NCBI Taxonomy" id="46506"/>
    <lineage>
        <taxon>Bacteria</taxon>
        <taxon>Pseudomonadati</taxon>
        <taxon>Bacteroidota</taxon>
        <taxon>Bacteroidia</taxon>
        <taxon>Bacteroidales</taxon>
        <taxon>Bacteroidaceae</taxon>
        <taxon>Bacteroides</taxon>
    </lineage>
</organism>
<dbReference type="RefSeq" id="WP_151871433.1">
    <property type="nucleotide sequence ID" value="NZ_CP081913.1"/>
</dbReference>
<accession>A0A7J5LCY7</accession>
<evidence type="ECO:0008006" key="4">
    <source>
        <dbReference type="Google" id="ProtNLM"/>
    </source>
</evidence>
<evidence type="ECO:0000313" key="2">
    <source>
        <dbReference type="EMBL" id="KAB5314071.1"/>
    </source>
</evidence>
<comment type="caution">
    <text evidence="2">The sequence shown here is derived from an EMBL/GenBank/DDBJ whole genome shotgun (WGS) entry which is preliminary data.</text>
</comment>